<sequence length="152" mass="17484">MAAARREYTQRKYAEMHYLYGFCDGDARAAAREYRQRYTNRDHFPDYRVFMRVHNSYMVGVLPDQHAPRAGRPVVQFENEYEVLRELRLDLRSIVISGFQDRRRNVSLTETNITPTTCEGGKLCCPVTINLECGFAALCKTALSLFSSSVVS</sequence>
<dbReference type="OrthoDB" id="6923966at2759"/>
<dbReference type="AlphaFoldDB" id="A0A8S3XN02"/>
<reference evidence="1" key="1">
    <citation type="submission" date="2021-04" db="EMBL/GenBank/DDBJ databases">
        <authorList>
            <person name="Tunstrom K."/>
        </authorList>
    </citation>
    <scope>NUCLEOTIDE SEQUENCE</scope>
</reference>
<keyword evidence="2" id="KW-1185">Reference proteome</keyword>
<evidence type="ECO:0000313" key="1">
    <source>
        <dbReference type="EMBL" id="CAG5032315.1"/>
    </source>
</evidence>
<proteinExistence type="predicted"/>
<evidence type="ECO:0000313" key="2">
    <source>
        <dbReference type="Proteomes" id="UP000691718"/>
    </source>
</evidence>
<name>A0A8S3XN02_PARAO</name>
<dbReference type="EMBL" id="CAJQZP010001227">
    <property type="protein sequence ID" value="CAG5032315.1"/>
    <property type="molecule type" value="Genomic_DNA"/>
</dbReference>
<gene>
    <name evidence="1" type="ORF">PAPOLLO_LOCUS19874</name>
</gene>
<protein>
    <submittedName>
        <fullName evidence="1">(apollo) hypothetical protein</fullName>
    </submittedName>
</protein>
<organism evidence="1 2">
    <name type="scientific">Parnassius apollo</name>
    <name type="common">Apollo butterfly</name>
    <name type="synonym">Papilio apollo</name>
    <dbReference type="NCBI Taxonomy" id="110799"/>
    <lineage>
        <taxon>Eukaryota</taxon>
        <taxon>Metazoa</taxon>
        <taxon>Ecdysozoa</taxon>
        <taxon>Arthropoda</taxon>
        <taxon>Hexapoda</taxon>
        <taxon>Insecta</taxon>
        <taxon>Pterygota</taxon>
        <taxon>Neoptera</taxon>
        <taxon>Endopterygota</taxon>
        <taxon>Lepidoptera</taxon>
        <taxon>Glossata</taxon>
        <taxon>Ditrysia</taxon>
        <taxon>Papilionoidea</taxon>
        <taxon>Papilionidae</taxon>
        <taxon>Parnassiinae</taxon>
        <taxon>Parnassini</taxon>
        <taxon>Parnassius</taxon>
        <taxon>Parnassius</taxon>
    </lineage>
</organism>
<comment type="caution">
    <text evidence="1">The sequence shown here is derived from an EMBL/GenBank/DDBJ whole genome shotgun (WGS) entry which is preliminary data.</text>
</comment>
<dbReference type="Proteomes" id="UP000691718">
    <property type="component" value="Unassembled WGS sequence"/>
</dbReference>
<accession>A0A8S3XN02</accession>